<evidence type="ECO:0000256" key="1">
    <source>
        <dbReference type="ARBA" id="ARBA00022980"/>
    </source>
</evidence>
<dbReference type="InterPro" id="IPR036838">
    <property type="entry name" value="Ribosomal_uS10_dom_sf"/>
</dbReference>
<dbReference type="EMBL" id="LR016305">
    <property type="protein sequence ID" value="SVE85924.1"/>
    <property type="molecule type" value="mRNA"/>
</dbReference>
<evidence type="ECO:0000313" key="4">
    <source>
        <dbReference type="EMBL" id="SVE85924.1"/>
    </source>
</evidence>
<dbReference type="SMART" id="SM01403">
    <property type="entry name" value="Ribosomal_S10"/>
    <property type="match status" value="1"/>
</dbReference>
<dbReference type="AlphaFoldDB" id="A0A4Y7MZA4"/>
<gene>
    <name evidence="4" type="primary">EOG090X0MUO</name>
</gene>
<protein>
    <submittedName>
        <fullName evidence="4">EOG090X0MUO</fullName>
    </submittedName>
</protein>
<evidence type="ECO:0000256" key="2">
    <source>
        <dbReference type="ARBA" id="ARBA00023274"/>
    </source>
</evidence>
<organism evidence="4">
    <name type="scientific">Daphnia pulicaria</name>
    <dbReference type="NCBI Taxonomy" id="35523"/>
    <lineage>
        <taxon>Eukaryota</taxon>
        <taxon>Metazoa</taxon>
        <taxon>Ecdysozoa</taxon>
        <taxon>Arthropoda</taxon>
        <taxon>Crustacea</taxon>
        <taxon>Branchiopoda</taxon>
        <taxon>Diplostraca</taxon>
        <taxon>Cladocera</taxon>
        <taxon>Anomopoda</taxon>
        <taxon>Daphniidae</taxon>
        <taxon>Daphnia</taxon>
    </lineage>
</organism>
<dbReference type="PANTHER" id="PTHR13473:SF0">
    <property type="entry name" value="LARGE RIBOSOMAL SUBUNIT PROTEIN ML48"/>
    <property type="match status" value="1"/>
</dbReference>
<sequence length="185" mass="21246">MFKLPILGRLIRTVGVAHTELVNVMFSRGLRSNFPAEPEYLDIQGPQVPLYEPLNVQIKSYDYTVLETFSSYIHKTAENLEIEVEDCWATPCQKYKIQTFKPFSTQVDNQYNLNLYERNVQVVDLPTTKAPLFFHVIQAALPEGVRMNVKLHDDTDELLRYVPDLELTQLKSELDALGGPSKSKR</sequence>
<dbReference type="InterPro" id="IPR027487">
    <property type="entry name" value="Ribosomal_mL48"/>
</dbReference>
<dbReference type="GO" id="GO:0005761">
    <property type="term" value="C:mitochondrial ribosome"/>
    <property type="evidence" value="ECO:0007669"/>
    <property type="project" value="InterPro"/>
</dbReference>
<name>A0A4Y7MZA4_9CRUS</name>
<reference evidence="4" key="1">
    <citation type="submission" date="2018-08" db="EMBL/GenBank/DDBJ databases">
        <authorList>
            <person name="Cornetti L."/>
        </authorList>
    </citation>
    <scope>NUCLEOTIDE SEQUENCE</scope>
    <source>
        <strain evidence="4">CZ-RIM1-1</strain>
    </source>
</reference>
<dbReference type="InterPro" id="IPR027486">
    <property type="entry name" value="Ribosomal_uS10_dom"/>
</dbReference>
<keyword evidence="2" id="KW-0687">Ribonucleoprotein</keyword>
<dbReference type="Gene3D" id="3.30.70.600">
    <property type="entry name" value="Ribosomal protein S10 domain"/>
    <property type="match status" value="1"/>
</dbReference>
<keyword evidence="1" id="KW-0689">Ribosomal protein</keyword>
<dbReference type="GO" id="GO:1990904">
    <property type="term" value="C:ribonucleoprotein complex"/>
    <property type="evidence" value="ECO:0007669"/>
    <property type="project" value="UniProtKB-KW"/>
</dbReference>
<proteinExistence type="evidence at transcript level"/>
<dbReference type="SUPFAM" id="SSF54999">
    <property type="entry name" value="Ribosomal protein S10"/>
    <property type="match status" value="1"/>
</dbReference>
<evidence type="ECO:0000259" key="3">
    <source>
        <dbReference type="SMART" id="SM01403"/>
    </source>
</evidence>
<dbReference type="FunFam" id="3.30.70.600:FF:000010">
    <property type="entry name" value="39S ribosomal protein L48, mitochondrial"/>
    <property type="match status" value="1"/>
</dbReference>
<feature type="domain" description="Small ribosomal subunit protein uS10" evidence="3">
    <location>
        <begin position="55"/>
        <end position="150"/>
    </location>
</feature>
<dbReference type="PANTHER" id="PTHR13473">
    <property type="entry name" value="MITOCHONDRIAL RIBOSOMAL PROTEIN L48"/>
    <property type="match status" value="1"/>
</dbReference>
<accession>A0A4Y7MZA4</accession>
<dbReference type="Pfam" id="PF00338">
    <property type="entry name" value="Ribosomal_S10"/>
    <property type="match status" value="1"/>
</dbReference>